<dbReference type="RefSeq" id="WP_096358277.1">
    <property type="nucleotide sequence ID" value="NZ_AP014946.1"/>
</dbReference>
<protein>
    <recommendedName>
        <fullName evidence="4">DUF1365 domain-containing protein</fullName>
    </recommendedName>
</protein>
<dbReference type="KEGG" id="vgo:GJW-30_1_04163"/>
<dbReference type="OrthoDB" id="9778801at2"/>
<accession>A0A0S3Q0A5</accession>
<proteinExistence type="predicted"/>
<dbReference type="Pfam" id="PF07103">
    <property type="entry name" value="DUF1365"/>
    <property type="match status" value="1"/>
</dbReference>
<dbReference type="EMBL" id="AP014946">
    <property type="protein sequence ID" value="BAT61604.1"/>
    <property type="molecule type" value="Genomic_DNA"/>
</dbReference>
<keyword evidence="3" id="KW-1185">Reference proteome</keyword>
<gene>
    <name evidence="2" type="ORF">GJW-30_1_04163</name>
</gene>
<evidence type="ECO:0000313" key="2">
    <source>
        <dbReference type="EMBL" id="BAT61604.1"/>
    </source>
</evidence>
<dbReference type="InterPro" id="IPR010775">
    <property type="entry name" value="DUF1365"/>
</dbReference>
<organism evidence="2 3">
    <name type="scientific">Variibacter gotjawalensis</name>
    <dbReference type="NCBI Taxonomy" id="1333996"/>
    <lineage>
        <taxon>Bacteria</taxon>
        <taxon>Pseudomonadati</taxon>
        <taxon>Pseudomonadota</taxon>
        <taxon>Alphaproteobacteria</taxon>
        <taxon>Hyphomicrobiales</taxon>
        <taxon>Nitrobacteraceae</taxon>
        <taxon>Variibacter</taxon>
    </lineage>
</organism>
<evidence type="ECO:0008006" key="4">
    <source>
        <dbReference type="Google" id="ProtNLM"/>
    </source>
</evidence>
<sequence length="240" mass="27487">MTENACLYVGEVSHVRLRPKLHRLRYRVFWMLLDLDRLDDISRGLRLFSHNAPNVFSIRDRDFGDGGATSLRAQADATLRDSGLPEATRVQLFTMPRVFGYGFNPLSLYFCSDDAGDLFAIIYEVHNTFGERHRYALPWREGRTEETAKAFYVSPFLHNNMRYRFDASEPGERITLKIEGGDSEGPLIVARLHGERRKLTDTSLLRLLVSIPLLTLKVIAAIHWQAAKMWLKGFRTPATS</sequence>
<evidence type="ECO:0000256" key="1">
    <source>
        <dbReference type="SAM" id="Phobius"/>
    </source>
</evidence>
<dbReference type="PANTHER" id="PTHR33973">
    <property type="entry name" value="OS07G0153300 PROTEIN"/>
    <property type="match status" value="1"/>
</dbReference>
<evidence type="ECO:0000313" key="3">
    <source>
        <dbReference type="Proteomes" id="UP000236884"/>
    </source>
</evidence>
<feature type="transmembrane region" description="Helical" evidence="1">
    <location>
        <begin position="204"/>
        <end position="224"/>
    </location>
</feature>
<keyword evidence="1" id="KW-0472">Membrane</keyword>
<name>A0A0S3Q0A5_9BRAD</name>
<dbReference type="AlphaFoldDB" id="A0A0S3Q0A5"/>
<reference evidence="2 3" key="1">
    <citation type="submission" date="2015-08" db="EMBL/GenBank/DDBJ databases">
        <title>Investigation of the bacterial diversity of lava forest soil.</title>
        <authorList>
            <person name="Lee J.S."/>
        </authorList>
    </citation>
    <scope>NUCLEOTIDE SEQUENCE [LARGE SCALE GENOMIC DNA]</scope>
    <source>
        <strain evidence="2 3">GJW-30</strain>
    </source>
</reference>
<keyword evidence="1" id="KW-0812">Transmembrane</keyword>
<keyword evidence="1" id="KW-1133">Transmembrane helix</keyword>
<dbReference type="Proteomes" id="UP000236884">
    <property type="component" value="Chromosome"/>
</dbReference>
<dbReference type="PANTHER" id="PTHR33973:SF4">
    <property type="entry name" value="OS07G0153300 PROTEIN"/>
    <property type="match status" value="1"/>
</dbReference>